<keyword evidence="5" id="KW-1185">Reference proteome</keyword>
<dbReference type="GO" id="GO:0016779">
    <property type="term" value="F:nucleotidyltransferase activity"/>
    <property type="evidence" value="ECO:0007669"/>
    <property type="project" value="UniProtKB-KW"/>
</dbReference>
<accession>A0A1L3ZYE7</accession>
<evidence type="ECO:0000259" key="3">
    <source>
        <dbReference type="Pfam" id="PF00483"/>
    </source>
</evidence>
<dbReference type="RefSeq" id="WP_072598316.1">
    <property type="nucleotide sequence ID" value="NZ_CP018221.1"/>
</dbReference>
<dbReference type="InterPro" id="IPR029044">
    <property type="entry name" value="Nucleotide-diphossugar_trans"/>
</dbReference>
<evidence type="ECO:0000313" key="4">
    <source>
        <dbReference type="EMBL" id="API60658.1"/>
    </source>
</evidence>
<dbReference type="AlphaFoldDB" id="A0A1L3ZYE7"/>
<dbReference type="CDD" id="cd02523">
    <property type="entry name" value="PC_cytidylyltransferase"/>
    <property type="match status" value="1"/>
</dbReference>
<dbReference type="EMBL" id="CP018221">
    <property type="protein sequence ID" value="API60658.1"/>
    <property type="molecule type" value="Genomic_DNA"/>
</dbReference>
<evidence type="ECO:0000256" key="1">
    <source>
        <dbReference type="ARBA" id="ARBA00022679"/>
    </source>
</evidence>
<dbReference type="SUPFAM" id="SSF53448">
    <property type="entry name" value="Nucleotide-diphospho-sugar transferases"/>
    <property type="match status" value="1"/>
</dbReference>
<protein>
    <submittedName>
        <fullName evidence="4">Nucleotidyltransferase</fullName>
    </submittedName>
</protein>
<gene>
    <name evidence="4" type="ORF">BSL82_16295</name>
</gene>
<sequence>MTISKAIILSAGQGSRLLPLTADMPKCMIDFNGRTLIEWQIEALKANGIRDIAVVTGFRTEVVEAHLATIGGASFEVIFNPFFKVADNLGTCWIARHAMDRDFIILNGDTIVSDEIVGRLIAGASGSINVTVDVKPDYDSDDMKVHREGDRLISIGKRLPPGEANAESIGMLAFVGEGPRIFREQVERMMRTPDGVQRWYLRAIDMIAKERTVNTVSIEGLEWAEVDFPEDLEIAGALTADWVAEGRYSR</sequence>
<dbReference type="OrthoDB" id="9814110at2"/>
<dbReference type="Gene3D" id="3.90.550.10">
    <property type="entry name" value="Spore Coat Polysaccharide Biosynthesis Protein SpsA, Chain A"/>
    <property type="match status" value="1"/>
</dbReference>
<dbReference type="InterPro" id="IPR005835">
    <property type="entry name" value="NTP_transferase_dom"/>
</dbReference>
<keyword evidence="1 4" id="KW-0808">Transferase</keyword>
<proteinExistence type="predicted"/>
<evidence type="ECO:0000256" key="2">
    <source>
        <dbReference type="ARBA" id="ARBA00022695"/>
    </source>
</evidence>
<dbReference type="Pfam" id="PF00483">
    <property type="entry name" value="NTP_transferase"/>
    <property type="match status" value="1"/>
</dbReference>
<dbReference type="STRING" id="1921510.BSL82_16295"/>
<keyword evidence="2" id="KW-0548">Nucleotidyltransferase</keyword>
<dbReference type="KEGG" id="sphj:BSL82_16295"/>
<name>A0A1L3ZYE7_9SPHN</name>
<organism evidence="4 5">
    <name type="scientific">Tardibacter chloracetimidivorans</name>
    <dbReference type="NCBI Taxonomy" id="1921510"/>
    <lineage>
        <taxon>Bacteria</taxon>
        <taxon>Pseudomonadati</taxon>
        <taxon>Pseudomonadota</taxon>
        <taxon>Alphaproteobacteria</taxon>
        <taxon>Sphingomonadales</taxon>
        <taxon>Sphingomonadaceae</taxon>
        <taxon>Tardibacter</taxon>
    </lineage>
</organism>
<evidence type="ECO:0000313" key="5">
    <source>
        <dbReference type="Proteomes" id="UP000182063"/>
    </source>
</evidence>
<reference evidence="5" key="1">
    <citation type="submission" date="2016-11" db="EMBL/GenBank/DDBJ databases">
        <title>Complete Genome Sequence of alachlor-degrading Sphingomonas sp. strain JJ-A5.</title>
        <authorList>
            <person name="Lee H."/>
            <person name="Ka J.-O."/>
        </authorList>
    </citation>
    <scope>NUCLEOTIDE SEQUENCE [LARGE SCALE GENOMIC DNA]</scope>
    <source>
        <strain evidence="5">JJ-A5</strain>
    </source>
</reference>
<dbReference type="PANTHER" id="PTHR43584">
    <property type="entry name" value="NUCLEOTIDYL TRANSFERASE"/>
    <property type="match status" value="1"/>
</dbReference>
<dbReference type="PANTHER" id="PTHR43584:SF8">
    <property type="entry name" value="N-ACETYLMURAMATE ALPHA-1-PHOSPHATE URIDYLYLTRANSFERASE"/>
    <property type="match status" value="1"/>
</dbReference>
<feature type="domain" description="Nucleotidyl transferase" evidence="3">
    <location>
        <begin position="5"/>
        <end position="117"/>
    </location>
</feature>
<dbReference type="Proteomes" id="UP000182063">
    <property type="component" value="Chromosome"/>
</dbReference>
<dbReference type="InterPro" id="IPR050065">
    <property type="entry name" value="GlmU-like"/>
</dbReference>